<reference evidence="1 2" key="1">
    <citation type="submission" date="2023-02" db="EMBL/GenBank/DDBJ databases">
        <authorList>
            <person name="Maleckis M."/>
        </authorList>
    </citation>
    <scope>NUCLEOTIDE SEQUENCE [LARGE SCALE GENOMIC DNA]</scope>
    <source>
        <strain evidence="1 2">P8-A2</strain>
    </source>
</reference>
<evidence type="ECO:0000313" key="2">
    <source>
        <dbReference type="Proteomes" id="UP001257627"/>
    </source>
</evidence>
<organism evidence="1 2">
    <name type="scientific">Streptomyces mirabilis</name>
    <dbReference type="NCBI Taxonomy" id="68239"/>
    <lineage>
        <taxon>Bacteria</taxon>
        <taxon>Bacillati</taxon>
        <taxon>Actinomycetota</taxon>
        <taxon>Actinomycetes</taxon>
        <taxon>Kitasatosporales</taxon>
        <taxon>Streptomycetaceae</taxon>
        <taxon>Streptomyces</taxon>
    </lineage>
</organism>
<keyword evidence="2" id="KW-1185">Reference proteome</keyword>
<name>A0ABU3UGS3_9ACTN</name>
<accession>A0ABU3UGS3</accession>
<dbReference type="Proteomes" id="UP001257627">
    <property type="component" value="Unassembled WGS sequence"/>
</dbReference>
<evidence type="ECO:0008006" key="3">
    <source>
        <dbReference type="Google" id="ProtNLM"/>
    </source>
</evidence>
<dbReference type="EMBL" id="JARAKF010000001">
    <property type="protein sequence ID" value="MDU8993117.1"/>
    <property type="molecule type" value="Genomic_DNA"/>
</dbReference>
<proteinExistence type="predicted"/>
<protein>
    <recommendedName>
        <fullName evidence="3">Transcriptional regulator</fullName>
    </recommendedName>
</protein>
<sequence length="339" mass="36858">MDRRAFLATSGLAAIAPIDLVHLVAPAAPRETPTQIRPREIGQLKSLADVIHRQDNEHGGGGAVRELARGAIMWGASLLSVHCPEPLRPELLASVARLGIVVGASQFDAYAHDDARVSFRLAAECAEEAGEWHLRAKTYSFMARQEIWVGDPDTGLTHAEKGLVRSDRLTATERAMLHTARARAFAKMRDVGNTLRAVGEADAAFEQSDPAQDPPWMAYYDYAQHHGDTAHALFDLAVHADEDPGQAGRRFEIAVKGHGSAFARSRAISETKLASLVMAKGDDPRHAVVLGHRALDDAGKLTSCRAADDLRELARFAGRYRKLSEASDLRERIAATVRA</sequence>
<comment type="caution">
    <text evidence="1">The sequence shown here is derived from an EMBL/GenBank/DDBJ whole genome shotgun (WGS) entry which is preliminary data.</text>
</comment>
<gene>
    <name evidence="1" type="ORF">PU648_12235</name>
</gene>
<evidence type="ECO:0000313" key="1">
    <source>
        <dbReference type="EMBL" id="MDU8993117.1"/>
    </source>
</evidence>
<dbReference type="RefSeq" id="WP_240363193.1">
    <property type="nucleotide sequence ID" value="NZ_CP107955.1"/>
</dbReference>